<evidence type="ECO:0000256" key="1">
    <source>
        <dbReference type="ARBA" id="ARBA00006082"/>
    </source>
</evidence>
<dbReference type="InterPro" id="IPR002099">
    <property type="entry name" value="MutL/Mlh/PMS"/>
</dbReference>
<evidence type="ECO:0000256" key="5">
    <source>
        <dbReference type="HAMAP-Rule" id="MF_00149"/>
    </source>
</evidence>
<evidence type="ECO:0000259" key="8">
    <source>
        <dbReference type="SMART" id="SM01340"/>
    </source>
</evidence>
<dbReference type="HAMAP" id="MF_00149">
    <property type="entry name" value="DNA_mis_repair"/>
    <property type="match status" value="1"/>
</dbReference>
<evidence type="ECO:0000313" key="9">
    <source>
        <dbReference type="EMBL" id="WBA08446.1"/>
    </source>
</evidence>
<dbReference type="SUPFAM" id="SSF54211">
    <property type="entry name" value="Ribosomal protein S5 domain 2-like"/>
    <property type="match status" value="1"/>
</dbReference>
<dbReference type="RefSeq" id="WP_269578898.1">
    <property type="nucleotide sequence ID" value="NZ_CP114588.1"/>
</dbReference>
<dbReference type="InterPro" id="IPR037198">
    <property type="entry name" value="MutL_C_sf"/>
</dbReference>
<evidence type="ECO:0000259" key="7">
    <source>
        <dbReference type="SMART" id="SM00853"/>
    </source>
</evidence>
<reference evidence="9" key="1">
    <citation type="submission" date="2022-09" db="EMBL/GenBank/DDBJ databases">
        <authorList>
            <person name="Li Z.-J."/>
        </authorList>
    </citation>
    <scope>NUCLEOTIDE SEQUENCE</scope>
    <source>
        <strain evidence="9">TGB11</strain>
    </source>
</reference>
<keyword evidence="3 5" id="KW-0227">DNA damage</keyword>
<dbReference type="GO" id="GO:0032300">
    <property type="term" value="C:mismatch repair complex"/>
    <property type="evidence" value="ECO:0007669"/>
    <property type="project" value="InterPro"/>
</dbReference>
<name>A0AA47KK77_9GAMM</name>
<dbReference type="InterPro" id="IPR042121">
    <property type="entry name" value="MutL_C_regsub"/>
</dbReference>
<keyword evidence="9" id="KW-0255">Endonuclease</keyword>
<dbReference type="InterPro" id="IPR020568">
    <property type="entry name" value="Ribosomal_Su5_D2-typ_SF"/>
</dbReference>
<dbReference type="GO" id="GO:0006298">
    <property type="term" value="P:mismatch repair"/>
    <property type="evidence" value="ECO:0007669"/>
    <property type="project" value="UniProtKB-UniRule"/>
</dbReference>
<feature type="domain" description="DNA mismatch repair protein S5" evidence="8">
    <location>
        <begin position="212"/>
        <end position="330"/>
    </location>
</feature>
<dbReference type="NCBIfam" id="TIGR00585">
    <property type="entry name" value="mutl"/>
    <property type="match status" value="1"/>
</dbReference>
<dbReference type="CDD" id="cd16926">
    <property type="entry name" value="HATPase_MutL-MLH-PMS-like"/>
    <property type="match status" value="1"/>
</dbReference>
<dbReference type="Gene3D" id="3.30.230.10">
    <property type="match status" value="1"/>
</dbReference>
<dbReference type="InterPro" id="IPR014790">
    <property type="entry name" value="MutL_C"/>
</dbReference>
<keyword evidence="4 5" id="KW-0234">DNA repair</keyword>
<dbReference type="SUPFAM" id="SSF55874">
    <property type="entry name" value="ATPase domain of HSP90 chaperone/DNA topoisomerase II/histidine kinase"/>
    <property type="match status" value="1"/>
</dbReference>
<protein>
    <recommendedName>
        <fullName evidence="2 5">DNA mismatch repair protein MutL</fullName>
    </recommendedName>
</protein>
<dbReference type="SUPFAM" id="SSF118116">
    <property type="entry name" value="DNA mismatch repair protein MutL"/>
    <property type="match status" value="1"/>
</dbReference>
<dbReference type="SMART" id="SM01340">
    <property type="entry name" value="DNA_mis_repair"/>
    <property type="match status" value="1"/>
</dbReference>
<keyword evidence="9" id="KW-0540">Nuclease</keyword>
<feature type="domain" description="MutL C-terminal dimerisation" evidence="7">
    <location>
        <begin position="487"/>
        <end position="627"/>
    </location>
</feature>
<dbReference type="Gene3D" id="3.30.1540.20">
    <property type="entry name" value="MutL, C-terminal domain, dimerisation subdomain"/>
    <property type="match status" value="1"/>
</dbReference>
<dbReference type="PANTHER" id="PTHR10073">
    <property type="entry name" value="DNA MISMATCH REPAIR PROTEIN MLH, PMS, MUTL"/>
    <property type="match status" value="1"/>
</dbReference>
<dbReference type="Pfam" id="PF13589">
    <property type="entry name" value="HATPase_c_3"/>
    <property type="match status" value="1"/>
</dbReference>
<evidence type="ECO:0000256" key="4">
    <source>
        <dbReference type="ARBA" id="ARBA00023204"/>
    </source>
</evidence>
<gene>
    <name evidence="5 9" type="primary">mutL</name>
    <name evidence="9" type="ORF">N8M53_11635</name>
</gene>
<dbReference type="InterPro" id="IPR013507">
    <property type="entry name" value="DNA_mismatch_S5_2-like"/>
</dbReference>
<dbReference type="Pfam" id="PF08676">
    <property type="entry name" value="MutL_C"/>
    <property type="match status" value="1"/>
</dbReference>
<dbReference type="FunFam" id="3.30.565.10:FF:000003">
    <property type="entry name" value="DNA mismatch repair endonuclease MutL"/>
    <property type="match status" value="1"/>
</dbReference>
<dbReference type="NCBIfam" id="NF000948">
    <property type="entry name" value="PRK00095.1-1"/>
    <property type="match status" value="1"/>
</dbReference>
<dbReference type="InterPro" id="IPR014762">
    <property type="entry name" value="DNA_mismatch_repair_CS"/>
</dbReference>
<accession>A0AA47KK77</accession>
<sequence>MAIEILPARLANQIAAGEVVERPASVVKELVENSIDAGATRIDVDIEKGGSKLIRVRDNGCGISKADLQLALSRHATSKIHSLDDLEAIMSLGFRGEALASVSSVSRLTITSRPAEQQEAWSAFAEGREMAVNVKPAAHPVGCTVEVVDLFFNTPARRKFLRTDKTEFGHIDELLRRIALSRFDITINLRHNGTQVRQYRRVPENGDPLRRVKAICGQKFVEHALRIDLHHHDMALTGWICTPEGARQQNDMQHCFVNQRMMKDKLINHAIRQGYEQSLAHDQYAAFVLYIDVDPHQVDVNVHPAKHEVRFHQARLVHDFIYQAIYDGLQQAALSAENGVDPDTGEIREAVTYQPRASATAKPNPYQQAVDAFPDYPGKREGGGSSLTTSSRDTASYKHDASDSSHRGRSSHGSEWAGRPAAPSSPPSKQATQAYQALMTPQSDAGTDLGGAMQRSATTLSHFESIPATLDTVSTTECTGQSGLGKVLAVVEQHYVLMSWGEGLWLVDHHRLECWRHQGALQPALGEGLVTQPLLIPQRLSASEEECQRVIQYQALLGQFGIHIRPKGQQLMVMSVCQPLRQHNLQAFIPALLDFLGGLDPDQSHTDHSASMCSWLAKQLTVASDPVSLAQAVQTVSDIEQYWQGDALEKGRQRYFKRLDLTSVIEALQHD</sequence>
<dbReference type="GO" id="GO:0030983">
    <property type="term" value="F:mismatched DNA binding"/>
    <property type="evidence" value="ECO:0007669"/>
    <property type="project" value="InterPro"/>
</dbReference>
<dbReference type="GO" id="GO:0140664">
    <property type="term" value="F:ATP-dependent DNA damage sensor activity"/>
    <property type="evidence" value="ECO:0007669"/>
    <property type="project" value="InterPro"/>
</dbReference>
<organism evidence="9 10">
    <name type="scientific">Salinivibrio kushneri</name>
    <dbReference type="NCBI Taxonomy" id="1908198"/>
    <lineage>
        <taxon>Bacteria</taxon>
        <taxon>Pseudomonadati</taxon>
        <taxon>Pseudomonadota</taxon>
        <taxon>Gammaproteobacteria</taxon>
        <taxon>Vibrionales</taxon>
        <taxon>Vibrionaceae</taxon>
        <taxon>Salinivibrio</taxon>
    </lineage>
</organism>
<dbReference type="GO" id="GO:0016887">
    <property type="term" value="F:ATP hydrolysis activity"/>
    <property type="evidence" value="ECO:0007669"/>
    <property type="project" value="InterPro"/>
</dbReference>
<dbReference type="InterPro" id="IPR038973">
    <property type="entry name" value="MutL/Mlh/Pms-like"/>
</dbReference>
<dbReference type="InterPro" id="IPR036890">
    <property type="entry name" value="HATPase_C_sf"/>
</dbReference>
<dbReference type="Pfam" id="PF01119">
    <property type="entry name" value="DNA_mis_repair"/>
    <property type="match status" value="1"/>
</dbReference>
<dbReference type="Gene3D" id="3.30.1370.100">
    <property type="entry name" value="MutL, C-terminal domain, regulatory subdomain"/>
    <property type="match status" value="1"/>
</dbReference>
<dbReference type="CDD" id="cd03482">
    <property type="entry name" value="MutL_Trans_MutL"/>
    <property type="match status" value="1"/>
</dbReference>
<evidence type="ECO:0000256" key="6">
    <source>
        <dbReference type="SAM" id="MobiDB-lite"/>
    </source>
</evidence>
<dbReference type="InterPro" id="IPR020667">
    <property type="entry name" value="DNA_mismatch_repair_MutL"/>
</dbReference>
<comment type="similarity">
    <text evidence="1 5">Belongs to the DNA mismatch repair MutL/HexB family.</text>
</comment>
<dbReference type="SMART" id="SM00853">
    <property type="entry name" value="MutL_C"/>
    <property type="match status" value="1"/>
</dbReference>
<evidence type="ECO:0000256" key="3">
    <source>
        <dbReference type="ARBA" id="ARBA00022763"/>
    </source>
</evidence>
<keyword evidence="9" id="KW-0378">Hydrolase</keyword>
<dbReference type="PANTHER" id="PTHR10073:SF12">
    <property type="entry name" value="DNA MISMATCH REPAIR PROTEIN MLH1"/>
    <property type="match status" value="1"/>
</dbReference>
<proteinExistence type="inferred from homology"/>
<feature type="compositionally biased region" description="Basic and acidic residues" evidence="6">
    <location>
        <begin position="395"/>
        <end position="406"/>
    </location>
</feature>
<dbReference type="Gene3D" id="3.30.565.10">
    <property type="entry name" value="Histidine kinase-like ATPase, C-terminal domain"/>
    <property type="match status" value="1"/>
</dbReference>
<evidence type="ECO:0000256" key="2">
    <source>
        <dbReference type="ARBA" id="ARBA00021975"/>
    </source>
</evidence>
<dbReference type="GO" id="GO:0004519">
    <property type="term" value="F:endonuclease activity"/>
    <property type="evidence" value="ECO:0007669"/>
    <property type="project" value="UniProtKB-KW"/>
</dbReference>
<dbReference type="EMBL" id="CP114588">
    <property type="protein sequence ID" value="WBA08446.1"/>
    <property type="molecule type" value="Genomic_DNA"/>
</dbReference>
<evidence type="ECO:0000313" key="10">
    <source>
        <dbReference type="Proteomes" id="UP001164748"/>
    </source>
</evidence>
<dbReference type="InterPro" id="IPR042120">
    <property type="entry name" value="MutL_C_dimsub"/>
</dbReference>
<dbReference type="GO" id="GO:0005524">
    <property type="term" value="F:ATP binding"/>
    <property type="evidence" value="ECO:0007669"/>
    <property type="project" value="InterPro"/>
</dbReference>
<dbReference type="Proteomes" id="UP001164748">
    <property type="component" value="Chromosome"/>
</dbReference>
<dbReference type="InterPro" id="IPR014721">
    <property type="entry name" value="Ribsml_uS5_D2-typ_fold_subgr"/>
</dbReference>
<feature type="region of interest" description="Disordered" evidence="6">
    <location>
        <begin position="354"/>
        <end position="434"/>
    </location>
</feature>
<dbReference type="FunFam" id="3.30.230.10:FF:000013">
    <property type="entry name" value="DNA mismatch repair endonuclease MutL"/>
    <property type="match status" value="1"/>
</dbReference>
<comment type="function">
    <text evidence="5">This protein is involved in the repair of mismatches in DNA. It is required for dam-dependent methyl-directed DNA mismatch repair. May act as a 'molecular matchmaker', a protein that promotes the formation of a stable complex between two or more DNA-binding proteins in an ATP-dependent manner without itself being part of a final effector complex.</text>
</comment>
<dbReference type="PROSITE" id="PS00058">
    <property type="entry name" value="DNA_MISMATCH_REPAIR_1"/>
    <property type="match status" value="1"/>
</dbReference>
<dbReference type="AlphaFoldDB" id="A0AA47KK77"/>